<gene>
    <name evidence="1" type="ORF">MNB_SM-6-52</name>
</gene>
<accession>A0A1W1CX01</accession>
<evidence type="ECO:0008006" key="2">
    <source>
        <dbReference type="Google" id="ProtNLM"/>
    </source>
</evidence>
<name>A0A1W1CX01_9ZZZZ</name>
<proteinExistence type="predicted"/>
<sequence>MSITIRQAKVEDAPFLAQMMLQSSRAGKKVGLFDLLFETKNDRELLEKLQKLTKTEAKSHCHYKNFFIAEMDNQNVGTLCSYEPRKATNEVFIKALEEIGCRDDIIATLDIVNSCHLDVSRTALMFDFMEELEGFIDVGVLKALMQKSLLTARLRGYSIAQTILEIGSLEAELLYEKLGFKVIDEKECEAYKEMFGRNGLKLLSFTF</sequence>
<dbReference type="InterPro" id="IPR016181">
    <property type="entry name" value="Acyl_CoA_acyltransferase"/>
</dbReference>
<dbReference type="SUPFAM" id="SSF55729">
    <property type="entry name" value="Acyl-CoA N-acyltransferases (Nat)"/>
    <property type="match status" value="1"/>
</dbReference>
<evidence type="ECO:0000313" key="1">
    <source>
        <dbReference type="EMBL" id="SFV70192.1"/>
    </source>
</evidence>
<dbReference type="AlphaFoldDB" id="A0A1W1CX01"/>
<dbReference type="Gene3D" id="3.40.630.30">
    <property type="match status" value="1"/>
</dbReference>
<dbReference type="EMBL" id="FPHK01000141">
    <property type="protein sequence ID" value="SFV70192.1"/>
    <property type="molecule type" value="Genomic_DNA"/>
</dbReference>
<protein>
    <recommendedName>
        <fullName evidence="2">Acyl-CoA acyltransferase</fullName>
    </recommendedName>
</protein>
<reference evidence="1" key="1">
    <citation type="submission" date="2016-10" db="EMBL/GenBank/DDBJ databases">
        <authorList>
            <person name="de Groot N.N."/>
        </authorList>
    </citation>
    <scope>NUCLEOTIDE SEQUENCE</scope>
</reference>
<organism evidence="1">
    <name type="scientific">hydrothermal vent metagenome</name>
    <dbReference type="NCBI Taxonomy" id="652676"/>
    <lineage>
        <taxon>unclassified sequences</taxon>
        <taxon>metagenomes</taxon>
        <taxon>ecological metagenomes</taxon>
    </lineage>
</organism>